<feature type="transmembrane region" description="Helical" evidence="16">
    <location>
        <begin position="34"/>
        <end position="52"/>
    </location>
</feature>
<comment type="subunit">
    <text evidence="16">The system is composed of three essential subunits: KdpA, KdpB and KdpC.</text>
</comment>
<comment type="subcellular location">
    <subcellularLocation>
        <location evidence="16">Cell membrane</location>
        <topology evidence="16">Multi-pass membrane protein</topology>
    </subcellularLocation>
    <subcellularLocation>
        <location evidence="1">Membrane</location>
    </subcellularLocation>
</comment>
<keyword evidence="8 16" id="KW-0547">Nucleotide-binding</keyword>
<evidence type="ECO:0000256" key="11">
    <source>
        <dbReference type="ARBA" id="ARBA00022958"/>
    </source>
</evidence>
<dbReference type="Pfam" id="PF00702">
    <property type="entry name" value="Hydrolase"/>
    <property type="match status" value="1"/>
</dbReference>
<sequence length="682" mass="72829">MRTKNNTLFPADLVKESLKQSFVKLSPRALIKNPVMFTVELGTIVMLIVTLRTLFTGDQSQGSFGYNLTVFMVLLLTVLFGNFAEAIAEARGKAQAESLRKTREETPAKKILAVGEIFTDEIKVVSSSQLKKGDLFVCEAGDIIPADGEIVKGLASIDESAITGESAPVIREAGGDKSSVVGGTKVLSDRIVVSVTTEAGESFLDKMIALVEGATRQKTPNEIALTILLASFTLVFIIVCVTLKPFADYANTPITIAAFISLFVCLIPTTIGGLLSAIGIAGMDRALRANVITKSGKAVETAGDVDVLLLDKTGTITIGNRKATNFYPANGYSEAEFIRISALSSLADDTPEGKSIVELAGKDIVSRLSPDGGTMVKFTAETRSSGINLADGTRIRKGAYDAIRNLSRHEGQPFPPETEAKVKEISGNGGTPLVVAVNNKIMGVIELQDIIKPGIQERFERLRKMGVKTVMVTGDNPLTAKYIAEKAGVDDFIAEAKPEDKMRYIKKEQHEGRLVAMMGDGTNDAPALAQADVGVAMNSGTQAAKEAGNMVDLDNDPTKLIEIVEIGKQLLMTRGTLTTFSIANDVAKYFAIVPALFILSIPALQGINIMQLHSPETAVLSAVIFNAIIIPLLIPLALKGVTYRPVGASALLRRNLLIYGLGGVIVPFIGIKLIDIVVALFF</sequence>
<organism evidence="18 19">
    <name type="scientific">Chitinophaga chungangae</name>
    <dbReference type="NCBI Taxonomy" id="2821488"/>
    <lineage>
        <taxon>Bacteria</taxon>
        <taxon>Pseudomonadati</taxon>
        <taxon>Bacteroidota</taxon>
        <taxon>Chitinophagia</taxon>
        <taxon>Chitinophagales</taxon>
        <taxon>Chitinophagaceae</taxon>
        <taxon>Chitinophaga</taxon>
    </lineage>
</organism>
<dbReference type="EMBL" id="JAGHKP010000002">
    <property type="protein sequence ID" value="MBO9153045.1"/>
    <property type="molecule type" value="Genomic_DNA"/>
</dbReference>
<evidence type="ECO:0000256" key="5">
    <source>
        <dbReference type="ARBA" id="ARBA00022553"/>
    </source>
</evidence>
<dbReference type="SUPFAM" id="SSF81665">
    <property type="entry name" value="Calcium ATPase, transmembrane domain M"/>
    <property type="match status" value="1"/>
</dbReference>
<dbReference type="Gene3D" id="2.70.150.10">
    <property type="entry name" value="Calcium-transporting ATPase, cytoplasmic transduction domain A"/>
    <property type="match status" value="1"/>
</dbReference>
<dbReference type="InterPro" id="IPR044492">
    <property type="entry name" value="P_typ_ATPase_HD_dom"/>
</dbReference>
<keyword evidence="2 16" id="KW-0813">Transport</keyword>
<feature type="binding site" evidence="16">
    <location>
        <begin position="378"/>
        <end position="385"/>
    </location>
    <ligand>
        <name>ATP</name>
        <dbReference type="ChEBI" id="CHEBI:30616"/>
    </ligand>
</feature>
<evidence type="ECO:0000256" key="12">
    <source>
        <dbReference type="ARBA" id="ARBA00022967"/>
    </source>
</evidence>
<keyword evidence="14 16" id="KW-0406">Ion transport</keyword>
<evidence type="ECO:0000256" key="8">
    <source>
        <dbReference type="ARBA" id="ARBA00022741"/>
    </source>
</evidence>
<dbReference type="InterPro" id="IPR036412">
    <property type="entry name" value="HAD-like_sf"/>
</dbReference>
<dbReference type="InterPro" id="IPR008250">
    <property type="entry name" value="ATPase_P-typ_transduc_dom_A_sf"/>
</dbReference>
<evidence type="ECO:0000256" key="13">
    <source>
        <dbReference type="ARBA" id="ARBA00022989"/>
    </source>
</evidence>
<dbReference type="InterPro" id="IPR023299">
    <property type="entry name" value="ATPase_P-typ_cyto_dom_N"/>
</dbReference>
<dbReference type="InterPro" id="IPR018303">
    <property type="entry name" value="ATPase_P-typ_P_site"/>
</dbReference>
<evidence type="ECO:0000256" key="4">
    <source>
        <dbReference type="ARBA" id="ARBA00022538"/>
    </source>
</evidence>
<dbReference type="PRINTS" id="PR00119">
    <property type="entry name" value="CATATPASE"/>
</dbReference>
<dbReference type="SFLD" id="SFLDF00027">
    <property type="entry name" value="p-type_atpase"/>
    <property type="match status" value="1"/>
</dbReference>
<evidence type="ECO:0000256" key="9">
    <source>
        <dbReference type="ARBA" id="ARBA00022840"/>
    </source>
</evidence>
<comment type="caution">
    <text evidence="18">The sequence shown here is derived from an EMBL/GenBank/DDBJ whole genome shotgun (WGS) entry which is preliminary data.</text>
</comment>
<comment type="catalytic activity">
    <reaction evidence="16">
        <text>K(+)(out) + ATP + H2O = K(+)(in) + ADP + phosphate + H(+)</text>
        <dbReference type="Rhea" id="RHEA:16777"/>
        <dbReference type="ChEBI" id="CHEBI:15377"/>
        <dbReference type="ChEBI" id="CHEBI:15378"/>
        <dbReference type="ChEBI" id="CHEBI:29103"/>
        <dbReference type="ChEBI" id="CHEBI:30616"/>
        <dbReference type="ChEBI" id="CHEBI:43474"/>
        <dbReference type="ChEBI" id="CHEBI:456216"/>
        <dbReference type="EC" id="7.2.2.6"/>
    </reaction>
</comment>
<dbReference type="InterPro" id="IPR001757">
    <property type="entry name" value="P_typ_ATPase"/>
</dbReference>
<keyword evidence="5 16" id="KW-0597">Phosphoprotein</keyword>
<evidence type="ECO:0000256" key="15">
    <source>
        <dbReference type="ARBA" id="ARBA00023136"/>
    </source>
</evidence>
<proteinExistence type="inferred from homology"/>
<dbReference type="SUPFAM" id="SSF56784">
    <property type="entry name" value="HAD-like"/>
    <property type="match status" value="1"/>
</dbReference>
<comment type="similarity">
    <text evidence="16">Belongs to the cation transport ATPase (P-type) (TC 3.A.3) family. Type IA subfamily.</text>
</comment>
<dbReference type="InterPro" id="IPR059000">
    <property type="entry name" value="ATPase_P-type_domA"/>
</dbReference>
<feature type="binding site" evidence="16">
    <location>
        <position position="348"/>
    </location>
    <ligand>
        <name>ATP</name>
        <dbReference type="ChEBI" id="CHEBI:30616"/>
    </ligand>
</feature>
<dbReference type="Pfam" id="PF00122">
    <property type="entry name" value="E1-E2_ATPase"/>
    <property type="match status" value="1"/>
</dbReference>
<feature type="transmembrane region" description="Helical" evidence="16">
    <location>
        <begin position="589"/>
        <end position="607"/>
    </location>
</feature>
<keyword evidence="15 16" id="KW-0472">Membrane</keyword>
<evidence type="ECO:0000256" key="1">
    <source>
        <dbReference type="ARBA" id="ARBA00004370"/>
    </source>
</evidence>
<feature type="active site" description="4-aspartylphosphate intermediate" evidence="16">
    <location>
        <position position="311"/>
    </location>
</feature>
<reference evidence="19" key="1">
    <citation type="submission" date="2021-03" db="EMBL/GenBank/DDBJ databases">
        <title>Assistant Professor.</title>
        <authorList>
            <person name="Huq M.A."/>
        </authorList>
    </citation>
    <scope>NUCLEOTIDE SEQUENCE [LARGE SCALE GENOMIC DNA]</scope>
    <source>
        <strain evidence="19">MAH-28</strain>
    </source>
</reference>
<keyword evidence="9 16" id="KW-0067">ATP-binding</keyword>
<keyword evidence="7 16" id="KW-0479">Metal-binding</keyword>
<evidence type="ECO:0000313" key="19">
    <source>
        <dbReference type="Proteomes" id="UP000679126"/>
    </source>
</evidence>
<evidence type="ECO:0000256" key="3">
    <source>
        <dbReference type="ARBA" id="ARBA00022475"/>
    </source>
</evidence>
<gene>
    <name evidence="16 18" type="primary">kdpB</name>
    <name evidence="18" type="ORF">J7I43_12535</name>
</gene>
<dbReference type="CDD" id="cd02078">
    <property type="entry name" value="P-type_ATPase_K"/>
    <property type="match status" value="1"/>
</dbReference>
<name>A0ABS3YED5_9BACT</name>
<keyword evidence="19" id="KW-1185">Reference proteome</keyword>
<feature type="transmembrane region" description="Helical" evidence="16">
    <location>
        <begin position="64"/>
        <end position="84"/>
    </location>
</feature>
<feature type="binding site" evidence="16">
    <location>
        <position position="397"/>
    </location>
    <ligand>
        <name>ATP</name>
        <dbReference type="ChEBI" id="CHEBI:30616"/>
    </ligand>
</feature>
<dbReference type="InterPro" id="IPR023214">
    <property type="entry name" value="HAD_sf"/>
</dbReference>
<keyword evidence="11 16" id="KW-0630">Potassium</keyword>
<dbReference type="PROSITE" id="PS00154">
    <property type="entry name" value="ATPASE_E1_E2"/>
    <property type="match status" value="1"/>
</dbReference>
<evidence type="ECO:0000313" key="18">
    <source>
        <dbReference type="EMBL" id="MBO9153045.1"/>
    </source>
</evidence>
<feature type="binding site" evidence="16">
    <location>
        <position position="524"/>
    </location>
    <ligand>
        <name>Mg(2+)</name>
        <dbReference type="ChEBI" id="CHEBI:18420"/>
    </ligand>
</feature>
<keyword evidence="10 16" id="KW-0460">Magnesium</keyword>
<accession>A0ABS3YED5</accession>
<dbReference type="NCBIfam" id="TIGR01497">
    <property type="entry name" value="kdpB"/>
    <property type="match status" value="1"/>
</dbReference>
<evidence type="ECO:0000259" key="17">
    <source>
        <dbReference type="Pfam" id="PF00122"/>
    </source>
</evidence>
<dbReference type="SUPFAM" id="SSF81653">
    <property type="entry name" value="Calcium ATPase, transduction domain A"/>
    <property type="match status" value="1"/>
</dbReference>
<evidence type="ECO:0000256" key="10">
    <source>
        <dbReference type="ARBA" id="ARBA00022842"/>
    </source>
</evidence>
<dbReference type="SFLD" id="SFLDS00003">
    <property type="entry name" value="Haloacid_Dehalogenase"/>
    <property type="match status" value="1"/>
</dbReference>
<dbReference type="RefSeq" id="WP_209146019.1">
    <property type="nucleotide sequence ID" value="NZ_JAGHKP010000002.1"/>
</dbReference>
<dbReference type="NCBIfam" id="TIGR01494">
    <property type="entry name" value="ATPase_P-type"/>
    <property type="match status" value="2"/>
</dbReference>
<evidence type="ECO:0000256" key="14">
    <source>
        <dbReference type="ARBA" id="ARBA00023065"/>
    </source>
</evidence>
<keyword evidence="12 16" id="KW-1278">Translocase</keyword>
<dbReference type="InterPro" id="IPR023298">
    <property type="entry name" value="ATPase_P-typ_TM_dom_sf"/>
</dbReference>
<evidence type="ECO:0000256" key="7">
    <source>
        <dbReference type="ARBA" id="ARBA00022723"/>
    </source>
</evidence>
<dbReference type="HAMAP" id="MF_00285">
    <property type="entry name" value="KdpB"/>
    <property type="match status" value="1"/>
</dbReference>
<feature type="binding site" evidence="16">
    <location>
        <position position="520"/>
    </location>
    <ligand>
        <name>Mg(2+)</name>
        <dbReference type="ChEBI" id="CHEBI:18420"/>
    </ligand>
</feature>
<dbReference type="PROSITE" id="PS01229">
    <property type="entry name" value="COF_2"/>
    <property type="match status" value="1"/>
</dbReference>
<dbReference type="Gene3D" id="3.40.1110.10">
    <property type="entry name" value="Calcium-transporting ATPase, cytoplasmic domain N"/>
    <property type="match status" value="1"/>
</dbReference>
<keyword evidence="3 16" id="KW-1003">Cell membrane</keyword>
<evidence type="ECO:0000256" key="2">
    <source>
        <dbReference type="ARBA" id="ARBA00022448"/>
    </source>
</evidence>
<comment type="function">
    <text evidence="16">Part of the high-affinity ATP-driven potassium transport (or Kdp) system, which catalyzes the hydrolysis of ATP coupled with the electrogenic transport of potassium into the cytoplasm. This subunit is responsible for energy coupling to the transport system and for the release of the potassium ions to the cytoplasm.</text>
</comment>
<dbReference type="PANTHER" id="PTHR43743:SF1">
    <property type="entry name" value="POTASSIUM-TRANSPORTING ATPASE ATP-BINDING SUBUNIT"/>
    <property type="match status" value="1"/>
</dbReference>
<feature type="transmembrane region" description="Helical" evidence="16">
    <location>
        <begin position="658"/>
        <end position="681"/>
    </location>
</feature>
<keyword evidence="4 16" id="KW-0633">Potassium transport</keyword>
<feature type="domain" description="P-type ATPase A" evidence="17">
    <location>
        <begin position="120"/>
        <end position="212"/>
    </location>
</feature>
<evidence type="ECO:0000256" key="6">
    <source>
        <dbReference type="ARBA" id="ARBA00022692"/>
    </source>
</evidence>
<dbReference type="EC" id="7.2.2.6" evidence="16"/>
<feature type="transmembrane region" description="Helical" evidence="16">
    <location>
        <begin position="223"/>
        <end position="244"/>
    </location>
</feature>
<protein>
    <recommendedName>
        <fullName evidence="16">Potassium-transporting ATPase ATP-binding subunit</fullName>
        <ecNumber evidence="16">7.2.2.6</ecNumber>
    </recommendedName>
    <alternativeName>
        <fullName evidence="16">ATP phosphohydrolase [potassium-transporting] B chain</fullName>
    </alternativeName>
    <alternativeName>
        <fullName evidence="16">Potassium-binding and translocating subunit B</fullName>
    </alternativeName>
    <alternativeName>
        <fullName evidence="16">Potassium-translocating ATPase B chain</fullName>
    </alternativeName>
</protein>
<dbReference type="Gene3D" id="3.40.50.1000">
    <property type="entry name" value="HAD superfamily/HAD-like"/>
    <property type="match status" value="1"/>
</dbReference>
<keyword evidence="6 16" id="KW-0812">Transmembrane</keyword>
<dbReference type="InterPro" id="IPR006391">
    <property type="entry name" value="P-type_ATPase_bsu_IA"/>
</dbReference>
<feature type="binding site" evidence="16">
    <location>
        <position position="352"/>
    </location>
    <ligand>
        <name>ATP</name>
        <dbReference type="ChEBI" id="CHEBI:30616"/>
    </ligand>
</feature>
<feature type="transmembrane region" description="Helical" evidence="16">
    <location>
        <begin position="619"/>
        <end position="638"/>
    </location>
</feature>
<dbReference type="PANTHER" id="PTHR43743">
    <property type="entry name" value="POTASSIUM-TRANSPORTING ATPASE ATP-BINDING SUBUNIT"/>
    <property type="match status" value="1"/>
</dbReference>
<keyword evidence="13 16" id="KW-1133">Transmembrane helix</keyword>
<dbReference type="SFLD" id="SFLDG00002">
    <property type="entry name" value="C1.7:_P-type_atpase_like"/>
    <property type="match status" value="1"/>
</dbReference>
<dbReference type="Proteomes" id="UP000679126">
    <property type="component" value="Unassembled WGS sequence"/>
</dbReference>
<evidence type="ECO:0000256" key="16">
    <source>
        <dbReference type="HAMAP-Rule" id="MF_00285"/>
    </source>
</evidence>
<feature type="transmembrane region" description="Helical" evidence="16">
    <location>
        <begin position="256"/>
        <end position="278"/>
    </location>
</feature>